<dbReference type="EMBL" id="EF710645">
    <property type="protein sequence ID" value="ACE75142.1"/>
    <property type="molecule type" value="Genomic_DNA"/>
</dbReference>
<accession>B7S8B7</accession>
<feature type="domain" description="BEN" evidence="2">
    <location>
        <begin position="1076"/>
        <end position="1181"/>
    </location>
</feature>
<reference evidence="3" key="1">
    <citation type="submission" date="2007-06" db="EMBL/GenBank/DDBJ databases">
        <title>Bracovirus Evolution: Comparative Genomics of Multiple Viral and Proviral Genomes.</title>
        <authorList>
            <person name="Desjardins C.A."/>
            <person name="Gundersen-Rindal D.E."/>
            <person name="Hostetler J.B."/>
            <person name="Tallon L.J."/>
            <person name="Utterback T.R."/>
            <person name="Fuester R.W."/>
            <person name="Schatz M.C."/>
            <person name="Pedroni M.J."/>
            <person name="Fadrosh D.W."/>
            <person name="Haas B.J."/>
            <person name="Toms B.S."/>
            <person name="Chen D."/>
            <person name="Nene V."/>
        </authorList>
    </citation>
    <scope>NUCLEOTIDE SEQUENCE</scope>
</reference>
<evidence type="ECO:0000256" key="1">
    <source>
        <dbReference type="SAM" id="MobiDB-lite"/>
    </source>
</evidence>
<feature type="region of interest" description="Disordered" evidence="1">
    <location>
        <begin position="126"/>
        <end position="167"/>
    </location>
</feature>
<feature type="region of interest" description="Disordered" evidence="1">
    <location>
        <begin position="898"/>
        <end position="919"/>
    </location>
</feature>
<dbReference type="Pfam" id="PF10523">
    <property type="entry name" value="BEN"/>
    <property type="match status" value="1"/>
</dbReference>
<evidence type="ECO:0000313" key="3">
    <source>
        <dbReference type="EMBL" id="ACE75142.1"/>
    </source>
</evidence>
<protein>
    <recommendedName>
        <fullName evidence="2">BEN domain-containing protein</fullName>
    </recommendedName>
</protein>
<gene>
    <name evidence="3" type="ORF">GFP_L3_0030</name>
</gene>
<feature type="compositionally biased region" description="Polar residues" evidence="1">
    <location>
        <begin position="130"/>
        <end position="143"/>
    </location>
</feature>
<name>B7S8B7_9HYME</name>
<dbReference type="AlphaFoldDB" id="B7S8B7"/>
<feature type="compositionally biased region" description="Pro residues" evidence="1">
    <location>
        <begin position="324"/>
        <end position="334"/>
    </location>
</feature>
<proteinExistence type="predicted"/>
<sequence length="1187" mass="133938">MTNRDNKRLFYVVQFIELPFEGIDDYVCVPYSWLLKQKSSDRKVAVTYPNNEDPFDTRDRVKSEERPNDDWRLYMAVIKHESDDYKEAEYWIATRNDYGPGEEESKIRDTQPEHVLNTKLRSASRPFWSGLSSDKPQLSVKPNKTSRKPLPRISIRRPPSESLDKNFDNKRLKLSGNAKPGLVTDHVIIESGRSKQERSKIITENQLIQNDQTKTSFASNGEMNTEQSTQPGVIMENQSVVTSVQSSSKEILAEQPPLQKLTVEQQPSLEFPTRQQSSPVSLNFQQPISISVVDLDESDEDLKRCQNVPAEPVTVERTSAMTPPKTPEQTPQPEPINERSKSTPLVHHDHSISVSYQGDVSVRQSKEPENSQKSYLNQILTAQKIEQRPPSTAHQPIQQYAHAQLPILPVSCTLFSNPKPQKMDESNYIKVVHNYQKPHSQDFMYGNKPSAYHHESNCEKLSQSLVNSAKKQSPVAKNLKNPVNKKTRLEGITKNITTMQYPPNSMMRFSSPTGSSVRQTAPLVQNHLQQAPVNSPLVNNVRCSIGEKCTDQRVPFSKGIINTPAAQNLSDLAHQYQLFVEASGEQQYSLPHEDCLQQFVRINDMLARQTTARTIFPGVYRQNAMMNGGFVMQSQPNLTNQPIQFLPRNENQNTPVNSAYVQEVMRHELMRKSIDGAHTTYKPNVKNGENIQPNAYNLSNQTYQNSEHLQQVQYPPNYQDPRTVSAHNGFPLQSNSSLENFRLQRVTKKPRSSPTLKIPGQALSDAQKIYFLQELGIQRIVNQNLTENSNTNLAALPDKITVKPVRTMQDSGVQTMPSFDRPHETQSTVAQSNHVYQYPPPQKIMVNQATETDSTMDVGHCVDEIARSPVGETISNVEGSTYQTDESLGAEQGSLYQDTASDSESVTEHEIQSENEIGTEANRPTLITVPNRTPENPQKQFRIDVEQDMLNIFATLFTQMGATLSYTSDMLNHLRNSMVVCANTYEKLLEKVDKFNLIESLQTPHSPPNNVTSQVLQMTQGRSAGDDIKIGVSSAPTPIREQRGTFCLPIEYDPNNSKWTLKYRVFKPGLVELLPRTGVFVSKKELKRCIQKSTDCRTLARLLLTEVFSENALSVCSLTGGRAKAFNSMNIDVRPGLDEHARMVLLTFVEEHGNKHGWITSDTPAVMSAIRTKINEIRAKHGQTCEV</sequence>
<feature type="region of interest" description="Disordered" evidence="1">
    <location>
        <begin position="307"/>
        <end position="346"/>
    </location>
</feature>
<dbReference type="InterPro" id="IPR018379">
    <property type="entry name" value="BEN_domain"/>
</dbReference>
<feature type="compositionally biased region" description="Basic and acidic residues" evidence="1">
    <location>
        <begin position="336"/>
        <end position="346"/>
    </location>
</feature>
<dbReference type="PROSITE" id="PS51457">
    <property type="entry name" value="BEN"/>
    <property type="match status" value="1"/>
</dbReference>
<dbReference type="Gene3D" id="1.10.10.2590">
    <property type="entry name" value="BEN domain"/>
    <property type="match status" value="1"/>
</dbReference>
<evidence type="ECO:0000259" key="2">
    <source>
        <dbReference type="PROSITE" id="PS51457"/>
    </source>
</evidence>
<organism evidence="3">
    <name type="scientific">Glyptapanteles flavicoxis</name>
    <dbReference type="NCBI Taxonomy" id="463051"/>
    <lineage>
        <taxon>Eukaryota</taxon>
        <taxon>Metazoa</taxon>
        <taxon>Ecdysozoa</taxon>
        <taxon>Arthropoda</taxon>
        <taxon>Hexapoda</taxon>
        <taxon>Insecta</taxon>
        <taxon>Pterygota</taxon>
        <taxon>Neoptera</taxon>
        <taxon>Endopterygota</taxon>
        <taxon>Hymenoptera</taxon>
        <taxon>Apocrita</taxon>
        <taxon>Ichneumonoidea</taxon>
        <taxon>Braconidae</taxon>
        <taxon>Microgastrinae</taxon>
        <taxon>Glyptapanteles</taxon>
    </lineage>
</organism>
<dbReference type="GO" id="GO:0003677">
    <property type="term" value="F:DNA binding"/>
    <property type="evidence" value="ECO:0007669"/>
    <property type="project" value="InterPro"/>
</dbReference>
<feature type="compositionally biased region" description="Basic and acidic residues" evidence="1">
    <location>
        <begin position="158"/>
        <end position="167"/>
    </location>
</feature>